<protein>
    <submittedName>
        <fullName evidence="2">Uncharacterized protein</fullName>
    </submittedName>
</protein>
<dbReference type="EMBL" id="JAWWNJ010000033">
    <property type="protein sequence ID" value="KAK7025677.1"/>
    <property type="molecule type" value="Genomic_DNA"/>
</dbReference>
<evidence type="ECO:0000256" key="1">
    <source>
        <dbReference type="SAM" id="MobiDB-lite"/>
    </source>
</evidence>
<name>A0AAW0BHA1_9AGAR</name>
<feature type="region of interest" description="Disordered" evidence="1">
    <location>
        <begin position="184"/>
        <end position="209"/>
    </location>
</feature>
<evidence type="ECO:0000313" key="3">
    <source>
        <dbReference type="Proteomes" id="UP001362999"/>
    </source>
</evidence>
<accession>A0AAW0BHA1</accession>
<gene>
    <name evidence="2" type="ORF">R3P38DRAFT_3531435</name>
</gene>
<dbReference type="AlphaFoldDB" id="A0AAW0BHA1"/>
<organism evidence="2 3">
    <name type="scientific">Favolaschia claudopus</name>
    <dbReference type="NCBI Taxonomy" id="2862362"/>
    <lineage>
        <taxon>Eukaryota</taxon>
        <taxon>Fungi</taxon>
        <taxon>Dikarya</taxon>
        <taxon>Basidiomycota</taxon>
        <taxon>Agaricomycotina</taxon>
        <taxon>Agaricomycetes</taxon>
        <taxon>Agaricomycetidae</taxon>
        <taxon>Agaricales</taxon>
        <taxon>Marasmiineae</taxon>
        <taxon>Mycenaceae</taxon>
        <taxon>Favolaschia</taxon>
    </lineage>
</organism>
<feature type="compositionally biased region" description="Low complexity" evidence="1">
    <location>
        <begin position="195"/>
        <end position="207"/>
    </location>
</feature>
<comment type="caution">
    <text evidence="2">The sequence shown here is derived from an EMBL/GenBank/DDBJ whole genome shotgun (WGS) entry which is preliminary data.</text>
</comment>
<dbReference type="Proteomes" id="UP001362999">
    <property type="component" value="Unassembled WGS sequence"/>
</dbReference>
<reference evidence="2 3" key="1">
    <citation type="journal article" date="2024" name="J Genomics">
        <title>Draft genome sequencing and assembly of Favolaschia claudopus CIRM-BRFM 2984 isolated from oak limbs.</title>
        <authorList>
            <person name="Navarro D."/>
            <person name="Drula E."/>
            <person name="Chaduli D."/>
            <person name="Cazenave R."/>
            <person name="Ahrendt S."/>
            <person name="Wang J."/>
            <person name="Lipzen A."/>
            <person name="Daum C."/>
            <person name="Barry K."/>
            <person name="Grigoriev I.V."/>
            <person name="Favel A."/>
            <person name="Rosso M.N."/>
            <person name="Martin F."/>
        </authorList>
    </citation>
    <scope>NUCLEOTIDE SEQUENCE [LARGE SCALE GENOMIC DNA]</scope>
    <source>
        <strain evidence="2 3">CIRM-BRFM 2984</strain>
    </source>
</reference>
<proteinExistence type="predicted"/>
<keyword evidence="3" id="KW-1185">Reference proteome</keyword>
<sequence>MANPYLDWIWSQYSIPKSSKQLSLQDSCSYFTKYILQPTDIILSHGGFVLHPDLTLPLTNVISGMDYFLDLASRHRGLQQPHSIGSKLSILATPGVNSIPATQSQVVHNWVLLIDRILAAKQQLHALCISDISLRFLPKWDTKLASIASSLPLELRSKLPYDFIKRFNIQVTLPKKTVTAASKNLHAPQAVPTRSSSADVSPASSSLPSPPLITSDELAAQWAHLIKAPLDSSWTRNLGRGRPDADCTHRPLLSFIGAAFVLSGRSAPPA</sequence>
<evidence type="ECO:0000313" key="2">
    <source>
        <dbReference type="EMBL" id="KAK7025677.1"/>
    </source>
</evidence>